<evidence type="ECO:0000256" key="4">
    <source>
        <dbReference type="ARBA" id="ARBA00023163"/>
    </source>
</evidence>
<evidence type="ECO:0000259" key="7">
    <source>
        <dbReference type="PROSITE" id="PS50110"/>
    </source>
</evidence>
<dbReference type="Pfam" id="PF00196">
    <property type="entry name" value="GerE"/>
    <property type="match status" value="1"/>
</dbReference>
<name>A0A291RQ02_9NOCA</name>
<dbReference type="GeneID" id="88360971"/>
<organism evidence="8 9">
    <name type="scientific">Nocardia terpenica</name>
    <dbReference type="NCBI Taxonomy" id="455432"/>
    <lineage>
        <taxon>Bacteria</taxon>
        <taxon>Bacillati</taxon>
        <taxon>Actinomycetota</taxon>
        <taxon>Actinomycetes</taxon>
        <taxon>Mycobacteriales</taxon>
        <taxon>Nocardiaceae</taxon>
        <taxon>Nocardia</taxon>
    </lineage>
</organism>
<keyword evidence="4" id="KW-0804">Transcription</keyword>
<evidence type="ECO:0000313" key="8">
    <source>
        <dbReference type="EMBL" id="ATL69294.1"/>
    </source>
</evidence>
<proteinExistence type="predicted"/>
<protein>
    <submittedName>
        <fullName evidence="8">DNA-binding response regulator</fullName>
    </submittedName>
</protein>
<feature type="modified residue" description="4-aspartylphosphate" evidence="5">
    <location>
        <position position="54"/>
    </location>
</feature>
<keyword evidence="1 5" id="KW-0597">Phosphoprotein</keyword>
<dbReference type="PROSITE" id="PS00622">
    <property type="entry name" value="HTH_LUXR_1"/>
    <property type="match status" value="1"/>
</dbReference>
<dbReference type="PANTHER" id="PTHR43214">
    <property type="entry name" value="TWO-COMPONENT RESPONSE REGULATOR"/>
    <property type="match status" value="1"/>
</dbReference>
<sequence length="214" mass="23327">MVTVFMVDDHEIARRGLKDLLDSDPELTVIGEADSVTEALARIEVLRPEVAVLDVSLPDGNGIELCRDLLSRMDGLRCLILTAYSDEEAVLDAVLAGAAGYVVKDIKGLALINAVKQIGAGQSLLDHRAAAALMRQLRRSLDHTADPLAALTDRERMLLDLLGEGMTNRQISERMCLAEKTVKNYVSHLLAKLGLERRAQAAVYVTRLNASARL</sequence>
<dbReference type="SMART" id="SM00448">
    <property type="entry name" value="REC"/>
    <property type="match status" value="1"/>
</dbReference>
<evidence type="ECO:0000313" key="9">
    <source>
        <dbReference type="Proteomes" id="UP000221961"/>
    </source>
</evidence>
<evidence type="ECO:0000256" key="3">
    <source>
        <dbReference type="ARBA" id="ARBA00023125"/>
    </source>
</evidence>
<feature type="domain" description="HTH luxR-type" evidence="6">
    <location>
        <begin position="144"/>
        <end position="209"/>
    </location>
</feature>
<dbReference type="GO" id="GO:0006355">
    <property type="term" value="P:regulation of DNA-templated transcription"/>
    <property type="evidence" value="ECO:0007669"/>
    <property type="project" value="InterPro"/>
</dbReference>
<dbReference type="Proteomes" id="UP000221961">
    <property type="component" value="Chromosome"/>
</dbReference>
<dbReference type="InterPro" id="IPR039420">
    <property type="entry name" value="WalR-like"/>
</dbReference>
<dbReference type="KEGG" id="ntp:CRH09_27080"/>
<evidence type="ECO:0000256" key="1">
    <source>
        <dbReference type="ARBA" id="ARBA00022553"/>
    </source>
</evidence>
<dbReference type="PROSITE" id="PS50043">
    <property type="entry name" value="HTH_LUXR_2"/>
    <property type="match status" value="1"/>
</dbReference>
<dbReference type="SUPFAM" id="SSF52172">
    <property type="entry name" value="CheY-like"/>
    <property type="match status" value="1"/>
</dbReference>
<dbReference type="GO" id="GO:0003677">
    <property type="term" value="F:DNA binding"/>
    <property type="evidence" value="ECO:0007669"/>
    <property type="project" value="UniProtKB-KW"/>
</dbReference>
<dbReference type="RefSeq" id="WP_098696328.1">
    <property type="nucleotide sequence ID" value="NZ_CP023778.1"/>
</dbReference>
<dbReference type="InterPro" id="IPR000792">
    <property type="entry name" value="Tscrpt_reg_LuxR_C"/>
</dbReference>
<dbReference type="InterPro" id="IPR011006">
    <property type="entry name" value="CheY-like_superfamily"/>
</dbReference>
<dbReference type="GO" id="GO:0000160">
    <property type="term" value="P:phosphorelay signal transduction system"/>
    <property type="evidence" value="ECO:0007669"/>
    <property type="project" value="InterPro"/>
</dbReference>
<dbReference type="InterPro" id="IPR016032">
    <property type="entry name" value="Sig_transdc_resp-reg_C-effctor"/>
</dbReference>
<dbReference type="Pfam" id="PF00072">
    <property type="entry name" value="Response_reg"/>
    <property type="match status" value="1"/>
</dbReference>
<keyword evidence="2" id="KW-0805">Transcription regulation</keyword>
<dbReference type="Gene3D" id="3.40.50.2300">
    <property type="match status" value="1"/>
</dbReference>
<dbReference type="CDD" id="cd06170">
    <property type="entry name" value="LuxR_C_like"/>
    <property type="match status" value="1"/>
</dbReference>
<dbReference type="SUPFAM" id="SSF46894">
    <property type="entry name" value="C-terminal effector domain of the bipartite response regulators"/>
    <property type="match status" value="1"/>
</dbReference>
<dbReference type="EMBL" id="CP023778">
    <property type="protein sequence ID" value="ATL69294.1"/>
    <property type="molecule type" value="Genomic_DNA"/>
</dbReference>
<keyword evidence="3 8" id="KW-0238">DNA-binding</keyword>
<reference evidence="8 9" key="1">
    <citation type="submission" date="2017-10" db="EMBL/GenBank/DDBJ databases">
        <title>Comparative genomics between pathogenic Norcardia.</title>
        <authorList>
            <person name="Zeng L."/>
        </authorList>
    </citation>
    <scope>NUCLEOTIDE SEQUENCE [LARGE SCALE GENOMIC DNA]</scope>
    <source>
        <strain evidence="8 9">NC_YFY_NT001</strain>
    </source>
</reference>
<dbReference type="CDD" id="cd17535">
    <property type="entry name" value="REC_NarL-like"/>
    <property type="match status" value="1"/>
</dbReference>
<dbReference type="SMART" id="SM00421">
    <property type="entry name" value="HTH_LUXR"/>
    <property type="match status" value="1"/>
</dbReference>
<evidence type="ECO:0000256" key="2">
    <source>
        <dbReference type="ARBA" id="ARBA00023015"/>
    </source>
</evidence>
<accession>A0A291RQ02</accession>
<dbReference type="PROSITE" id="PS50110">
    <property type="entry name" value="RESPONSE_REGULATORY"/>
    <property type="match status" value="1"/>
</dbReference>
<dbReference type="InterPro" id="IPR001789">
    <property type="entry name" value="Sig_transdc_resp-reg_receiver"/>
</dbReference>
<feature type="domain" description="Response regulatory" evidence="7">
    <location>
        <begin position="3"/>
        <end position="119"/>
    </location>
</feature>
<dbReference type="InterPro" id="IPR058245">
    <property type="entry name" value="NreC/VraR/RcsB-like_REC"/>
</dbReference>
<gene>
    <name evidence="8" type="ORF">CRH09_27080</name>
</gene>
<dbReference type="AlphaFoldDB" id="A0A291RQ02"/>
<dbReference type="PRINTS" id="PR00038">
    <property type="entry name" value="HTHLUXR"/>
</dbReference>
<evidence type="ECO:0000259" key="6">
    <source>
        <dbReference type="PROSITE" id="PS50043"/>
    </source>
</evidence>
<evidence type="ECO:0000256" key="5">
    <source>
        <dbReference type="PROSITE-ProRule" id="PRU00169"/>
    </source>
</evidence>
<dbReference type="PANTHER" id="PTHR43214:SF24">
    <property type="entry name" value="TRANSCRIPTIONAL REGULATORY PROTEIN NARL-RELATED"/>
    <property type="match status" value="1"/>
</dbReference>